<name>A8QAF0_MALGO</name>
<keyword evidence="2" id="KW-0805">Transcription regulation</keyword>
<dbReference type="GO" id="GO:0006357">
    <property type="term" value="P:regulation of transcription by RNA polymerase II"/>
    <property type="evidence" value="ECO:0007669"/>
    <property type="project" value="TreeGrafter"/>
</dbReference>
<comment type="subcellular location">
    <subcellularLocation>
        <location evidence="1">Nucleus</location>
    </subcellularLocation>
</comment>
<keyword evidence="3" id="KW-0804">Transcription</keyword>
<dbReference type="RefSeq" id="XP_001729242.1">
    <property type="nucleotide sequence ID" value="XM_001729190.1"/>
</dbReference>
<feature type="region of interest" description="Disordered" evidence="5">
    <location>
        <begin position="90"/>
        <end position="134"/>
    </location>
</feature>
<keyword evidence="7" id="KW-1185">Reference proteome</keyword>
<evidence type="ECO:0000256" key="4">
    <source>
        <dbReference type="ARBA" id="ARBA00023242"/>
    </source>
</evidence>
<comment type="caution">
    <text evidence="6">The sequence shown here is derived from an EMBL/GenBank/DDBJ whole genome shotgun (WGS) entry which is preliminary data.</text>
</comment>
<organism evidence="6 7">
    <name type="scientific">Malassezia globosa (strain ATCC MYA-4612 / CBS 7966)</name>
    <name type="common">Dandruff-associated fungus</name>
    <dbReference type="NCBI Taxonomy" id="425265"/>
    <lineage>
        <taxon>Eukaryota</taxon>
        <taxon>Fungi</taxon>
        <taxon>Dikarya</taxon>
        <taxon>Basidiomycota</taxon>
        <taxon>Ustilaginomycotina</taxon>
        <taxon>Malasseziomycetes</taxon>
        <taxon>Malasseziales</taxon>
        <taxon>Malasseziaceae</taxon>
        <taxon>Malassezia</taxon>
    </lineage>
</organism>
<dbReference type="VEuPathDB" id="FungiDB:MGL_3709"/>
<sequence length="497" mass="54277">MARLRAGGGGSLRALGMAVDPRAVKVRLFEKLGSFADEYWQLLGALCTAAIDRAEFHNRVKAKLPSECVPLHNALVLSILAEANSGSSASAASGTGASVRALTSPIQPRRAVLNDSTDESDDETEPPVDGRASRGLKRLRHLYAGLSDDERKRLDQLSKQSASSTHTSASVWAGAGAELLEKKRKEDERRRAVEERRRAREIKLAIGASHWRLSAMQTAAQTESIRSRLSTTMQEALKRSVATPNCIESQVLPDVHSLQDRMSLSAIEAGLSGGVHAHAAAVALSALHDYLQNILRRTFLYTKKHARSTAGASRITMRDIMAVLDLAPHLIVEPFGQGPLERLLAPEASTASLSCSKESIDGAGQSWSDEDALARFARECATTKLAAHAVPLAVPPDADFEQAQLFRQQQQRDAVRNQVILDQLAPLRLLDRRALSESLAHDPKMKPALSTPLSTALEQHYQAGQHHHHQHLHRMHRHKDELYDVIDPVALLSGVCE</sequence>
<dbReference type="Pfam" id="PF12767">
    <property type="entry name" value="SAGA-Tad1"/>
    <property type="match status" value="1"/>
</dbReference>
<dbReference type="PANTHER" id="PTHR21277:SF5">
    <property type="entry name" value="TRANSCRIPTIONAL ADAPTER 1"/>
    <property type="match status" value="1"/>
</dbReference>
<dbReference type="GeneID" id="5853548"/>
<dbReference type="AlphaFoldDB" id="A8QAF0"/>
<evidence type="ECO:0000256" key="5">
    <source>
        <dbReference type="SAM" id="MobiDB-lite"/>
    </source>
</evidence>
<evidence type="ECO:0000313" key="6">
    <source>
        <dbReference type="EMBL" id="EDP42028.1"/>
    </source>
</evidence>
<dbReference type="KEGG" id="mgl:MGL_3709"/>
<proteinExistence type="predicted"/>
<dbReference type="EMBL" id="AAYY01000014">
    <property type="protein sequence ID" value="EDP42028.1"/>
    <property type="molecule type" value="Genomic_DNA"/>
</dbReference>
<dbReference type="GO" id="GO:0005634">
    <property type="term" value="C:nucleus"/>
    <property type="evidence" value="ECO:0007669"/>
    <property type="project" value="UniProtKB-SubCell"/>
</dbReference>
<dbReference type="OMA" id="NGARYWQ"/>
<evidence type="ECO:0000256" key="2">
    <source>
        <dbReference type="ARBA" id="ARBA00023015"/>
    </source>
</evidence>
<evidence type="ECO:0000313" key="7">
    <source>
        <dbReference type="Proteomes" id="UP000008837"/>
    </source>
</evidence>
<dbReference type="InParanoid" id="A8QAF0"/>
<evidence type="ECO:0000256" key="1">
    <source>
        <dbReference type="ARBA" id="ARBA00004123"/>
    </source>
</evidence>
<dbReference type="OrthoDB" id="10264870at2759"/>
<protein>
    <submittedName>
        <fullName evidence="6">Uncharacterized protein</fullName>
    </submittedName>
</protein>
<accession>A8QAF0</accession>
<evidence type="ECO:0000256" key="3">
    <source>
        <dbReference type="ARBA" id="ARBA00023163"/>
    </source>
</evidence>
<dbReference type="PANTHER" id="PTHR21277">
    <property type="entry name" value="TRANSCRIPTIONAL ADAPTER 1"/>
    <property type="match status" value="1"/>
</dbReference>
<dbReference type="Proteomes" id="UP000008837">
    <property type="component" value="Unassembled WGS sequence"/>
</dbReference>
<dbReference type="InterPro" id="IPR024738">
    <property type="entry name" value="Hfi1/Tada1"/>
</dbReference>
<gene>
    <name evidence="6" type="ORF">MGL_3709</name>
</gene>
<dbReference type="GO" id="GO:0003713">
    <property type="term" value="F:transcription coactivator activity"/>
    <property type="evidence" value="ECO:0007669"/>
    <property type="project" value="TreeGrafter"/>
</dbReference>
<dbReference type="STRING" id="425265.A8QAF0"/>
<keyword evidence="4" id="KW-0539">Nucleus</keyword>
<feature type="compositionally biased region" description="Acidic residues" evidence="5">
    <location>
        <begin position="116"/>
        <end position="126"/>
    </location>
</feature>
<reference evidence="6 7" key="1">
    <citation type="journal article" date="2007" name="Proc. Natl. Acad. Sci. U.S.A.">
        <title>Dandruff-associated Malassezia genomes reveal convergent and divergent virulence traits shared with plant and human fungal pathogens.</title>
        <authorList>
            <person name="Xu J."/>
            <person name="Saunders C.W."/>
            <person name="Hu P."/>
            <person name="Grant R.A."/>
            <person name="Boekhout T."/>
            <person name="Kuramae E.E."/>
            <person name="Kronstad J.W."/>
            <person name="Deangelis Y.M."/>
            <person name="Reeder N.L."/>
            <person name="Johnstone K.R."/>
            <person name="Leland M."/>
            <person name="Fieno A.M."/>
            <person name="Begley W.M."/>
            <person name="Sun Y."/>
            <person name="Lacey M.P."/>
            <person name="Chaudhary T."/>
            <person name="Keough T."/>
            <person name="Chu L."/>
            <person name="Sears R."/>
            <person name="Yuan B."/>
            <person name="Dawson T.L.Jr."/>
        </authorList>
    </citation>
    <scope>NUCLEOTIDE SEQUENCE [LARGE SCALE GENOMIC DNA]</scope>
    <source>
        <strain evidence="7">ATCC MYA-4612 / CBS 7966</strain>
    </source>
</reference>
<dbReference type="GO" id="GO:0000124">
    <property type="term" value="C:SAGA complex"/>
    <property type="evidence" value="ECO:0007669"/>
    <property type="project" value="TreeGrafter"/>
</dbReference>